<dbReference type="Pfam" id="PF00691">
    <property type="entry name" value="OmpA"/>
    <property type="match status" value="1"/>
</dbReference>
<dbReference type="OrthoDB" id="9809364at2"/>
<proteinExistence type="predicted"/>
<feature type="chain" id="PRO_5022908543" evidence="5">
    <location>
        <begin position="20"/>
        <end position="648"/>
    </location>
</feature>
<dbReference type="AlphaFoldDB" id="A0A5B7SV56"/>
<dbReference type="PANTHER" id="PTHR30329">
    <property type="entry name" value="STATOR ELEMENT OF FLAGELLAR MOTOR COMPLEX"/>
    <property type="match status" value="1"/>
</dbReference>
<evidence type="ECO:0000259" key="6">
    <source>
        <dbReference type="PROSITE" id="PS51123"/>
    </source>
</evidence>
<dbReference type="CDD" id="cd07185">
    <property type="entry name" value="OmpA_C-like"/>
    <property type="match status" value="1"/>
</dbReference>
<evidence type="ECO:0000313" key="8">
    <source>
        <dbReference type="Proteomes" id="UP000310017"/>
    </source>
</evidence>
<sequence length="648" mass="72541">MQLRSFILFFLIACFAVTAQDLKDDGDKYFYGYAYADAIKAYEKQMQQGEIISNHQLLNLADSYFKTGDYQSAAKIYLDINKRDSIMSDNRFNKMLQSLAKTSEPQRVRAFLKSKSDRMTNELMENATFNFEILEGNTNTGPDFNIVNLNTNSPQTDISPAFYKDKLLFSTSRKSNSKQIYGPSGESYLDIFEANIGQGGVLTNQSSFKRMPKVDYHKATPFYSEGLNSIFYVSSNVDKDGDLAFDSKRKNSLAIGLIDASGSFRYVLKDLSTSFYYPFYDDGSGKLYFAANFDDGYGGTDIYYVFTNEAQVMSEPVNLGPRINTPGNEIAPFIQDNSLYFSSDIFYGLGGMDIYKSNIQPDNSFSIPVNLGPGINSQADDFGMIIRPDDQGEGFKGYFASNRAGGVGNDDIYGFKVAGKPGLKTLVFQGAVVSSKTNLGVADVSVKLLDAERNPIKEVITGPDGAYRLEIPWREQVALEATKPKHSMYFKTFEQSSPDNSLETSNMNIEMSFLNDIVEEKENKTVLKLDNFFFGNGKSSMNPEVAKELIKVIGIIEQFPEIRLRIETHTSSKGRDSSNKRLSQARADAIRSYLLKNGVPKSNIETAIGYGETQIVNNCKNGVYCLDFLHDQNRRSLFVVLNFDELNE</sequence>
<keyword evidence="2 4" id="KW-0472">Membrane</keyword>
<dbReference type="Gene3D" id="3.30.1330.60">
    <property type="entry name" value="OmpA-like domain"/>
    <property type="match status" value="1"/>
</dbReference>
<feature type="domain" description="OmpA-like" evidence="6">
    <location>
        <begin position="521"/>
        <end position="644"/>
    </location>
</feature>
<evidence type="ECO:0000256" key="4">
    <source>
        <dbReference type="PROSITE-ProRule" id="PRU00473"/>
    </source>
</evidence>
<evidence type="ECO:0000256" key="2">
    <source>
        <dbReference type="ARBA" id="ARBA00023136"/>
    </source>
</evidence>
<dbReference type="EMBL" id="CP040710">
    <property type="protein sequence ID" value="QCX01169.1"/>
    <property type="molecule type" value="Genomic_DNA"/>
</dbReference>
<dbReference type="KEGG" id="asag:FGM00_14000"/>
<organism evidence="7 8">
    <name type="scientific">Aggregatimonas sangjinii</name>
    <dbReference type="NCBI Taxonomy" id="2583587"/>
    <lineage>
        <taxon>Bacteria</taxon>
        <taxon>Pseudomonadati</taxon>
        <taxon>Bacteroidota</taxon>
        <taxon>Flavobacteriia</taxon>
        <taxon>Flavobacteriales</taxon>
        <taxon>Flavobacteriaceae</taxon>
        <taxon>Aggregatimonas</taxon>
    </lineage>
</organism>
<dbReference type="PANTHER" id="PTHR30329:SF21">
    <property type="entry name" value="LIPOPROTEIN YIAD-RELATED"/>
    <property type="match status" value="1"/>
</dbReference>
<protein>
    <submittedName>
        <fullName evidence="7">OmpA family protein</fullName>
    </submittedName>
</protein>
<evidence type="ECO:0000256" key="3">
    <source>
        <dbReference type="ARBA" id="ARBA00023237"/>
    </source>
</evidence>
<dbReference type="Gene3D" id="1.25.40.10">
    <property type="entry name" value="Tetratricopeptide repeat domain"/>
    <property type="match status" value="1"/>
</dbReference>
<comment type="subcellular location">
    <subcellularLocation>
        <location evidence="1">Cell outer membrane</location>
    </subcellularLocation>
</comment>
<evidence type="ECO:0000313" key="7">
    <source>
        <dbReference type="EMBL" id="QCX01169.1"/>
    </source>
</evidence>
<accession>A0A5B7SV56</accession>
<dbReference type="Proteomes" id="UP000310017">
    <property type="component" value="Chromosome"/>
</dbReference>
<dbReference type="RefSeq" id="WP_138853508.1">
    <property type="nucleotide sequence ID" value="NZ_CP040710.1"/>
</dbReference>
<keyword evidence="3" id="KW-0998">Cell outer membrane</keyword>
<name>A0A5B7SV56_9FLAO</name>
<dbReference type="InterPro" id="IPR011990">
    <property type="entry name" value="TPR-like_helical_dom_sf"/>
</dbReference>
<dbReference type="InterPro" id="IPR050330">
    <property type="entry name" value="Bact_OuterMem_StrucFunc"/>
</dbReference>
<evidence type="ECO:0000256" key="1">
    <source>
        <dbReference type="ARBA" id="ARBA00004442"/>
    </source>
</evidence>
<reference evidence="7 8" key="1">
    <citation type="submission" date="2019-05" db="EMBL/GenBank/DDBJ databases">
        <title>Genome sequencing of F202Z8.</title>
        <authorList>
            <person name="Kwon Y.M."/>
        </authorList>
    </citation>
    <scope>NUCLEOTIDE SEQUENCE [LARGE SCALE GENOMIC DNA]</scope>
    <source>
        <strain evidence="7 8">F202Z8</strain>
    </source>
</reference>
<evidence type="ECO:0000256" key="5">
    <source>
        <dbReference type="SAM" id="SignalP"/>
    </source>
</evidence>
<keyword evidence="8" id="KW-1185">Reference proteome</keyword>
<dbReference type="InterPro" id="IPR036737">
    <property type="entry name" value="OmpA-like_sf"/>
</dbReference>
<gene>
    <name evidence="7" type="ORF">FGM00_14000</name>
</gene>
<dbReference type="GO" id="GO:0009279">
    <property type="term" value="C:cell outer membrane"/>
    <property type="evidence" value="ECO:0007669"/>
    <property type="project" value="UniProtKB-SubCell"/>
</dbReference>
<dbReference type="PRINTS" id="PR01021">
    <property type="entry name" value="OMPADOMAIN"/>
</dbReference>
<keyword evidence="5" id="KW-0732">Signal</keyword>
<dbReference type="InterPro" id="IPR006664">
    <property type="entry name" value="OMP_bac"/>
</dbReference>
<dbReference type="SUPFAM" id="SSF103088">
    <property type="entry name" value="OmpA-like"/>
    <property type="match status" value="1"/>
</dbReference>
<dbReference type="PROSITE" id="PS51123">
    <property type="entry name" value="OMPA_2"/>
    <property type="match status" value="1"/>
</dbReference>
<feature type="signal peptide" evidence="5">
    <location>
        <begin position="1"/>
        <end position="19"/>
    </location>
</feature>
<dbReference type="InterPro" id="IPR006665">
    <property type="entry name" value="OmpA-like"/>
</dbReference>